<sequence>MGPPYGCAVTGLEGPAAFGTQDEAMVSSGVNTRNKAITAHSASHVTVYQLFVLIQLLTRVQGALEQTSQ</sequence>
<name>A0A1X0IV94_9MYCO</name>
<reference evidence="1 2" key="1">
    <citation type="submission" date="2016-12" db="EMBL/GenBank/DDBJ databases">
        <title>The new phylogeny of genus Mycobacterium.</title>
        <authorList>
            <person name="Tortoli E."/>
            <person name="Trovato A."/>
            <person name="Cirillo D.M."/>
        </authorList>
    </citation>
    <scope>NUCLEOTIDE SEQUENCE [LARGE SCALE GENOMIC DNA]</scope>
    <source>
        <strain evidence="1 2">CCUG 66554</strain>
    </source>
</reference>
<dbReference type="Proteomes" id="UP000192434">
    <property type="component" value="Unassembled WGS sequence"/>
</dbReference>
<proteinExistence type="predicted"/>
<evidence type="ECO:0000313" key="2">
    <source>
        <dbReference type="Proteomes" id="UP000192434"/>
    </source>
</evidence>
<protein>
    <submittedName>
        <fullName evidence="1">Uncharacterized protein</fullName>
    </submittedName>
</protein>
<comment type="caution">
    <text evidence="1">The sequence shown here is derived from an EMBL/GenBank/DDBJ whole genome shotgun (WGS) entry which is preliminary data.</text>
</comment>
<organism evidence="1 2">
    <name type="scientific">Mycobacteroides saopaulense</name>
    <dbReference type="NCBI Taxonomy" id="1578165"/>
    <lineage>
        <taxon>Bacteria</taxon>
        <taxon>Bacillati</taxon>
        <taxon>Actinomycetota</taxon>
        <taxon>Actinomycetes</taxon>
        <taxon>Mycobacteriales</taxon>
        <taxon>Mycobacteriaceae</taxon>
        <taxon>Mycobacteroides</taxon>
    </lineage>
</organism>
<accession>A0A1X0IV94</accession>
<dbReference type="EMBL" id="MVII01000028">
    <property type="protein sequence ID" value="ORB52126.1"/>
    <property type="molecule type" value="Genomic_DNA"/>
</dbReference>
<gene>
    <name evidence="1" type="ORF">BST43_19405</name>
</gene>
<dbReference type="AlphaFoldDB" id="A0A1X0IV94"/>
<evidence type="ECO:0000313" key="1">
    <source>
        <dbReference type="EMBL" id="ORB52126.1"/>
    </source>
</evidence>